<name>A0A4V4HT86_9HELO</name>
<dbReference type="OrthoDB" id="3520056at2759"/>
<evidence type="ECO:0000313" key="1">
    <source>
        <dbReference type="EMBL" id="THV44576.1"/>
    </source>
</evidence>
<sequence length="394" mass="44951">MNKRELSSESDDSDLVKLCSFLLPEVQRIVNDRRVSENSPIRPLLEEILRHDGILPVLREFSQAIQYPSVRRTHLSGKLNTEFSRTLVSFFNKSIEDDGKTVRDYLRNKPANNSSHYPVIRSASRPPSKYIGAAVVPPSRPIKSALSISKKPIPSLLETSQMPPLKDRRIYFLKRHETSDVPYLAQTEFPEFITAGEEKFFQMCPFAGFAFDVKRIGMFSDPDDKAIYDPESTRIKKRCIGKAKIVYLANLIDSTYFHEIRGSQSPHVIRILCGWSIEKIWLNTRTWVLFVDGKSFEERISSEAELDEVCMLGSFLGANTEGTALLRKRYRNHRSKEYNGNSTKTGNSLVNKRALQSGISPVDEAQSKRLRGNDYVADEAQNVTSDLGWRHRDD</sequence>
<comment type="caution">
    <text evidence="1">The sequence shown here is derived from an EMBL/GenBank/DDBJ whole genome shotgun (WGS) entry which is preliminary data.</text>
</comment>
<dbReference type="EMBL" id="PQXL01000613">
    <property type="protein sequence ID" value="THV44576.1"/>
    <property type="molecule type" value="Genomic_DNA"/>
</dbReference>
<proteinExistence type="predicted"/>
<evidence type="ECO:0000313" key="2">
    <source>
        <dbReference type="Proteomes" id="UP000308671"/>
    </source>
</evidence>
<gene>
    <name evidence="1" type="ORF">BGAL_0615g00050</name>
</gene>
<organism evidence="1 2">
    <name type="scientific">Botrytis galanthina</name>
    <dbReference type="NCBI Taxonomy" id="278940"/>
    <lineage>
        <taxon>Eukaryota</taxon>
        <taxon>Fungi</taxon>
        <taxon>Dikarya</taxon>
        <taxon>Ascomycota</taxon>
        <taxon>Pezizomycotina</taxon>
        <taxon>Leotiomycetes</taxon>
        <taxon>Helotiales</taxon>
        <taxon>Sclerotiniaceae</taxon>
        <taxon>Botrytis</taxon>
    </lineage>
</organism>
<dbReference type="AlphaFoldDB" id="A0A4V4HT86"/>
<dbReference type="Proteomes" id="UP000308671">
    <property type="component" value="Unassembled WGS sequence"/>
</dbReference>
<keyword evidence="2" id="KW-1185">Reference proteome</keyword>
<protein>
    <submittedName>
        <fullName evidence="1">Uncharacterized protein</fullName>
    </submittedName>
</protein>
<accession>A0A4V4HT86</accession>
<reference evidence="1 2" key="1">
    <citation type="submission" date="2017-12" db="EMBL/GenBank/DDBJ databases">
        <title>Comparative genomics of Botrytis spp.</title>
        <authorList>
            <person name="Valero-Jimenez C.A."/>
            <person name="Tapia P."/>
            <person name="Veloso J."/>
            <person name="Silva-Moreno E."/>
            <person name="Staats M."/>
            <person name="Valdes J.H."/>
            <person name="Van Kan J.A.L."/>
        </authorList>
    </citation>
    <scope>NUCLEOTIDE SEQUENCE [LARGE SCALE GENOMIC DNA]</scope>
    <source>
        <strain evidence="1 2">MUCL435</strain>
    </source>
</reference>